<comment type="caution">
    <text evidence="1">The sequence shown here is derived from an EMBL/GenBank/DDBJ whole genome shotgun (WGS) entry which is preliminary data.</text>
</comment>
<protein>
    <submittedName>
        <fullName evidence="1">Uncharacterized protein</fullName>
    </submittedName>
</protein>
<evidence type="ECO:0000313" key="1">
    <source>
        <dbReference type="EMBL" id="TVZ63083.1"/>
    </source>
</evidence>
<dbReference type="AlphaFoldDB" id="A0A559SL50"/>
<dbReference type="RefSeq" id="WP_022717060.1">
    <property type="nucleotide sequence ID" value="NZ_ATTQ01000013.1"/>
</dbReference>
<proteinExistence type="predicted"/>
<evidence type="ECO:0000313" key="2">
    <source>
        <dbReference type="Proteomes" id="UP000319824"/>
    </source>
</evidence>
<organism evidence="1 2">
    <name type="scientific">Rhizobium mongolense USDA 1844</name>
    <dbReference type="NCBI Taxonomy" id="1079460"/>
    <lineage>
        <taxon>Bacteria</taxon>
        <taxon>Pseudomonadati</taxon>
        <taxon>Pseudomonadota</taxon>
        <taxon>Alphaproteobacteria</taxon>
        <taxon>Hyphomicrobiales</taxon>
        <taxon>Rhizobiaceae</taxon>
        <taxon>Rhizobium/Agrobacterium group</taxon>
        <taxon>Rhizobium</taxon>
    </lineage>
</organism>
<name>A0A559SL50_9HYPH</name>
<accession>A0A559SL50</accession>
<dbReference type="EMBL" id="VISO01000003">
    <property type="protein sequence ID" value="TVZ63083.1"/>
    <property type="molecule type" value="Genomic_DNA"/>
</dbReference>
<gene>
    <name evidence="1" type="ORF">BCL32_3199</name>
</gene>
<sequence length="109" mass="12413">MKTNDPDLEAAIAESVMATALMGRLLRFNSISASIMIGYVLSYADPRRPGIFCLYRAYSAEIARRNEVRDQPELPILSLYMFRSCIERLDPEFVFAARYGRQAVSRRTA</sequence>
<dbReference type="Proteomes" id="UP000319824">
    <property type="component" value="Unassembled WGS sequence"/>
</dbReference>
<reference evidence="1 2" key="1">
    <citation type="submission" date="2019-06" db="EMBL/GenBank/DDBJ databases">
        <title>Pac Bio to generate improved reference genome sequences for organisms with transposon mutant libraries (support for FEBA project).</title>
        <authorList>
            <person name="Blow M."/>
        </authorList>
    </citation>
    <scope>NUCLEOTIDE SEQUENCE [LARGE SCALE GENOMIC DNA]</scope>
    <source>
        <strain evidence="1 2">USDA 1844</strain>
    </source>
</reference>